<evidence type="ECO:0000313" key="7">
    <source>
        <dbReference type="Proteomes" id="UP000054396"/>
    </source>
</evidence>
<dbReference type="PANTHER" id="PTHR36307:SF1">
    <property type="entry name" value="FLAGELLA BASAL BODY P-RING FORMATION PROTEIN FLGA"/>
    <property type="match status" value="1"/>
</dbReference>
<dbReference type="Proteomes" id="UP000054396">
    <property type="component" value="Unassembled WGS sequence"/>
</dbReference>
<dbReference type="SMART" id="SM00858">
    <property type="entry name" value="SAF"/>
    <property type="match status" value="1"/>
</dbReference>
<protein>
    <recommendedName>
        <fullName evidence="4">Flagella basal body P-ring formation protein FlgA</fullName>
    </recommendedName>
</protein>
<evidence type="ECO:0000256" key="4">
    <source>
        <dbReference type="RuleBase" id="RU362063"/>
    </source>
</evidence>
<dbReference type="InterPro" id="IPR039246">
    <property type="entry name" value="Flagellar_FlgA"/>
</dbReference>
<dbReference type="Gene3D" id="2.30.30.760">
    <property type="match status" value="1"/>
</dbReference>
<evidence type="ECO:0000259" key="5">
    <source>
        <dbReference type="SMART" id="SM00858"/>
    </source>
</evidence>
<dbReference type="PANTHER" id="PTHR36307">
    <property type="entry name" value="FLAGELLA BASAL BODY P-RING FORMATION PROTEIN FLGA"/>
    <property type="match status" value="1"/>
</dbReference>
<comment type="similarity">
    <text evidence="4">Belongs to the FlgA family.</text>
</comment>
<dbReference type="InterPro" id="IPR017585">
    <property type="entry name" value="SAF_FlgA"/>
</dbReference>
<comment type="function">
    <text evidence="4">Involved in the assembly process of the P-ring formation. It may associate with FlgF on the rod constituting a structure essential for the P-ring assembly or may act as a modulator protein for the P-ring assembly.</text>
</comment>
<dbReference type="Pfam" id="PF13144">
    <property type="entry name" value="ChapFlgA"/>
    <property type="match status" value="1"/>
</dbReference>
<dbReference type="Gene3D" id="3.90.1210.10">
    <property type="entry name" value="Antifreeze-like/N-acetylneuraminic acid synthase C-terminal domain"/>
    <property type="match status" value="1"/>
</dbReference>
<keyword evidence="6" id="KW-0969">Cilium</keyword>
<dbReference type="InterPro" id="IPR013974">
    <property type="entry name" value="SAF"/>
</dbReference>
<reference evidence="6 7" key="1">
    <citation type="submission" date="2015-12" db="EMBL/GenBank/DDBJ databases">
        <authorList>
            <person name="Shamseldin A."/>
            <person name="Moawad H."/>
            <person name="Abd El-Rahim W.M."/>
            <person name="Sadowsky M.J."/>
        </authorList>
    </citation>
    <scope>NUCLEOTIDE SEQUENCE [LARGE SCALE GENOMIC DNA]</scope>
    <source>
        <strain evidence="6 7">SJ5A-1</strain>
    </source>
</reference>
<evidence type="ECO:0000313" key="6">
    <source>
        <dbReference type="EMBL" id="KUF09601.1"/>
    </source>
</evidence>
<name>A0A0W7WG78_9RHOB</name>
<dbReference type="STRING" id="1685382.AVJ23_17120"/>
<organism evidence="6 7">
    <name type="scientific">Pseudoponticoccus marisrubri</name>
    <dbReference type="NCBI Taxonomy" id="1685382"/>
    <lineage>
        <taxon>Bacteria</taxon>
        <taxon>Pseudomonadati</taxon>
        <taxon>Pseudomonadota</taxon>
        <taxon>Alphaproteobacteria</taxon>
        <taxon>Rhodobacterales</taxon>
        <taxon>Roseobacteraceae</taxon>
        <taxon>Pseudoponticoccus</taxon>
    </lineage>
</organism>
<evidence type="ECO:0000256" key="1">
    <source>
        <dbReference type="ARBA" id="ARBA00004418"/>
    </source>
</evidence>
<keyword evidence="4" id="KW-1005">Bacterial flagellum biogenesis</keyword>
<proteinExistence type="inferred from homology"/>
<dbReference type="AlphaFoldDB" id="A0A0W7WG78"/>
<keyword evidence="2 4" id="KW-0732">Signal</keyword>
<feature type="signal peptide" evidence="4">
    <location>
        <begin position="1"/>
        <end position="17"/>
    </location>
</feature>
<dbReference type="EMBL" id="LPXO01000012">
    <property type="protein sequence ID" value="KUF09601.1"/>
    <property type="molecule type" value="Genomic_DNA"/>
</dbReference>
<dbReference type="NCBIfam" id="TIGR03170">
    <property type="entry name" value="flgA_cterm"/>
    <property type="match status" value="1"/>
</dbReference>
<keyword evidence="3 4" id="KW-0574">Periplasm</keyword>
<feature type="chain" id="PRO_5006774824" description="Flagella basal body P-ring formation protein FlgA" evidence="4">
    <location>
        <begin position="18"/>
        <end position="138"/>
    </location>
</feature>
<dbReference type="GO" id="GO:0044780">
    <property type="term" value="P:bacterial-type flagellum assembly"/>
    <property type="evidence" value="ECO:0007669"/>
    <property type="project" value="InterPro"/>
</dbReference>
<dbReference type="CDD" id="cd11614">
    <property type="entry name" value="SAF_CpaB_FlgA_like"/>
    <property type="match status" value="1"/>
</dbReference>
<keyword evidence="6" id="KW-0282">Flagellum</keyword>
<dbReference type="OrthoDB" id="7619725at2"/>
<dbReference type="RefSeq" id="WP_058863436.1">
    <property type="nucleotide sequence ID" value="NZ_LPXO01000012.1"/>
</dbReference>
<keyword evidence="7" id="KW-1185">Reference proteome</keyword>
<gene>
    <name evidence="6" type="primary">flgA</name>
    <name evidence="6" type="ORF">AVJ23_17120</name>
</gene>
<keyword evidence="6" id="KW-0966">Cell projection</keyword>
<evidence type="ECO:0000256" key="2">
    <source>
        <dbReference type="ARBA" id="ARBA00022729"/>
    </source>
</evidence>
<dbReference type="GO" id="GO:0042597">
    <property type="term" value="C:periplasmic space"/>
    <property type="evidence" value="ECO:0007669"/>
    <property type="project" value="UniProtKB-SubCell"/>
</dbReference>
<evidence type="ECO:0000256" key="3">
    <source>
        <dbReference type="ARBA" id="ARBA00022764"/>
    </source>
</evidence>
<sequence>MRGLVLVAALAGQGAMADTVVATRTIRAQSIITAADIRLDPASVPGAHEDVAAVLGQEARIAIYPGRAVMRGHVGTPALVDRNQVVELIYSQGGLRIVTEGKALGRGAEGDRIRVMNTSSRSVLFGRIHADGSVRVAQ</sequence>
<comment type="caution">
    <text evidence="6">The sequence shown here is derived from an EMBL/GenBank/DDBJ whole genome shotgun (WGS) entry which is preliminary data.</text>
</comment>
<accession>A0A0W7WG78</accession>
<comment type="subcellular location">
    <subcellularLocation>
        <location evidence="1 4">Periplasm</location>
    </subcellularLocation>
</comment>
<feature type="domain" description="SAF" evidence="5">
    <location>
        <begin position="17"/>
        <end position="75"/>
    </location>
</feature>